<feature type="transmembrane region" description="Helical" evidence="8">
    <location>
        <begin position="212"/>
        <end position="230"/>
    </location>
</feature>
<evidence type="ECO:0000256" key="6">
    <source>
        <dbReference type="ARBA" id="ARBA00022989"/>
    </source>
</evidence>
<dbReference type="InterPro" id="IPR003342">
    <property type="entry name" value="ArnT-like_N"/>
</dbReference>
<feature type="transmembrane region" description="Helical" evidence="8">
    <location>
        <begin position="359"/>
        <end position="378"/>
    </location>
</feature>
<dbReference type="GO" id="GO:0016757">
    <property type="term" value="F:glycosyltransferase activity"/>
    <property type="evidence" value="ECO:0007669"/>
    <property type="project" value="UniProtKB-KW"/>
</dbReference>
<keyword evidence="4 10" id="KW-0808">Transferase</keyword>
<dbReference type="InterPro" id="IPR050297">
    <property type="entry name" value="LipidA_mod_glycosyltrf_83"/>
</dbReference>
<gene>
    <name evidence="10" type="ORF">ACFPOE_16590</name>
</gene>
<comment type="caution">
    <text evidence="10">The sequence shown here is derived from an EMBL/GenBank/DDBJ whole genome shotgun (WGS) entry which is preliminary data.</text>
</comment>
<evidence type="ECO:0000313" key="10">
    <source>
        <dbReference type="EMBL" id="MFC5499167.1"/>
    </source>
</evidence>
<evidence type="ECO:0000256" key="7">
    <source>
        <dbReference type="ARBA" id="ARBA00023136"/>
    </source>
</evidence>
<feature type="domain" description="ArnT-like N-terminal" evidence="9">
    <location>
        <begin position="36"/>
        <end position="242"/>
    </location>
</feature>
<keyword evidence="3 10" id="KW-0328">Glycosyltransferase</keyword>
<protein>
    <submittedName>
        <fullName evidence="10">ArnT family glycosyltransferase</fullName>
        <ecNumber evidence="10">2.4.-.-</ecNumber>
    </submittedName>
</protein>
<evidence type="ECO:0000256" key="4">
    <source>
        <dbReference type="ARBA" id="ARBA00022679"/>
    </source>
</evidence>
<proteinExistence type="predicted"/>
<keyword evidence="5 8" id="KW-0812">Transmembrane</keyword>
<organism evidence="10 11">
    <name type="scientific">Caenimonas terrae</name>
    <dbReference type="NCBI Taxonomy" id="696074"/>
    <lineage>
        <taxon>Bacteria</taxon>
        <taxon>Pseudomonadati</taxon>
        <taxon>Pseudomonadota</taxon>
        <taxon>Betaproteobacteria</taxon>
        <taxon>Burkholderiales</taxon>
        <taxon>Comamonadaceae</taxon>
        <taxon>Caenimonas</taxon>
    </lineage>
</organism>
<evidence type="ECO:0000259" key="9">
    <source>
        <dbReference type="Pfam" id="PF02366"/>
    </source>
</evidence>
<feature type="transmembrane region" description="Helical" evidence="8">
    <location>
        <begin position="270"/>
        <end position="290"/>
    </location>
</feature>
<evidence type="ECO:0000256" key="8">
    <source>
        <dbReference type="SAM" id="Phobius"/>
    </source>
</evidence>
<reference evidence="11" key="1">
    <citation type="journal article" date="2019" name="Int. J. Syst. Evol. Microbiol.">
        <title>The Global Catalogue of Microorganisms (GCM) 10K type strain sequencing project: providing services to taxonomists for standard genome sequencing and annotation.</title>
        <authorList>
            <consortium name="The Broad Institute Genomics Platform"/>
            <consortium name="The Broad Institute Genome Sequencing Center for Infectious Disease"/>
            <person name="Wu L."/>
            <person name="Ma J."/>
        </authorList>
    </citation>
    <scope>NUCLEOTIDE SEQUENCE [LARGE SCALE GENOMIC DNA]</scope>
    <source>
        <strain evidence="11">CCUG 57401</strain>
    </source>
</reference>
<sequence length="494" mass="54142">MLPDRPIDRTSRLLLAALLLLGLTRLLSLAFYPLMDMTEARYADIARRMAASGDWVTPTLVDLRAFWGKPALSFWATASGIKLFGATAWAARMPHFLMGVGVAVLVWFHGREHSSRLAWQAVALLAGSLLFLLSAGAVMTDMALALGTTMAMSGFWWCMSGRGRLLPPVILFTGLAIGLLAKGPLTLVLCGAPIGAWLLWERQWAQAWRRVPWVWGLLAVAVMVLPWYLLAESRSPGFLEYFIVGEHIYRFLVRGWKGDLYSNAHGMPLGTVWLFALAAALPWVLVLPAARLAGALRHGSVLERPHFRYLLLWALWPCVFFTVAGNILWTYVLPAMPALALLAAGWTAAASRPLRMDRLLATVLLLLALAVPALLAAGTRAGLFDEHSLVPLVRAYEQMAQPGDTLMEVPSVSFSTDFYSQGRARGLRYGEDLPVLAGSGATYVIIANDRWELLPRQLREQVTQVAATPSYKLFRWSGAGATPAGKPSDDPAGR</sequence>
<dbReference type="Pfam" id="PF02366">
    <property type="entry name" value="PMT"/>
    <property type="match status" value="1"/>
</dbReference>
<dbReference type="PANTHER" id="PTHR33908">
    <property type="entry name" value="MANNOSYLTRANSFERASE YKCB-RELATED"/>
    <property type="match status" value="1"/>
</dbReference>
<keyword evidence="7 8" id="KW-0472">Membrane</keyword>
<name>A0ABW0NGN4_9BURK</name>
<dbReference type="EMBL" id="JBHSMF010000009">
    <property type="protein sequence ID" value="MFC5499167.1"/>
    <property type="molecule type" value="Genomic_DNA"/>
</dbReference>
<evidence type="ECO:0000256" key="5">
    <source>
        <dbReference type="ARBA" id="ARBA00022692"/>
    </source>
</evidence>
<dbReference type="EC" id="2.4.-.-" evidence="10"/>
<evidence type="ECO:0000256" key="2">
    <source>
        <dbReference type="ARBA" id="ARBA00022475"/>
    </source>
</evidence>
<feature type="transmembrane region" description="Helical" evidence="8">
    <location>
        <begin position="335"/>
        <end position="352"/>
    </location>
</feature>
<keyword evidence="11" id="KW-1185">Reference proteome</keyword>
<keyword evidence="2" id="KW-1003">Cell membrane</keyword>
<evidence type="ECO:0000313" key="11">
    <source>
        <dbReference type="Proteomes" id="UP001596037"/>
    </source>
</evidence>
<feature type="transmembrane region" description="Helical" evidence="8">
    <location>
        <begin position="310"/>
        <end position="329"/>
    </location>
</feature>
<evidence type="ECO:0000256" key="1">
    <source>
        <dbReference type="ARBA" id="ARBA00004651"/>
    </source>
</evidence>
<feature type="transmembrane region" description="Helical" evidence="8">
    <location>
        <begin position="169"/>
        <end position="200"/>
    </location>
</feature>
<comment type="subcellular location">
    <subcellularLocation>
        <location evidence="1">Cell membrane</location>
        <topology evidence="1">Multi-pass membrane protein</topology>
    </subcellularLocation>
</comment>
<accession>A0ABW0NGN4</accession>
<dbReference type="Proteomes" id="UP001596037">
    <property type="component" value="Unassembled WGS sequence"/>
</dbReference>
<dbReference type="PANTHER" id="PTHR33908:SF3">
    <property type="entry name" value="UNDECAPRENYL PHOSPHATE-ALPHA-4-AMINO-4-DEOXY-L-ARABINOSE ARABINOSYL TRANSFERASE"/>
    <property type="match status" value="1"/>
</dbReference>
<dbReference type="RefSeq" id="WP_376851319.1">
    <property type="nucleotide sequence ID" value="NZ_JBHSMF010000009.1"/>
</dbReference>
<feature type="transmembrane region" description="Helical" evidence="8">
    <location>
        <begin position="89"/>
        <end position="108"/>
    </location>
</feature>
<evidence type="ECO:0000256" key="3">
    <source>
        <dbReference type="ARBA" id="ARBA00022676"/>
    </source>
</evidence>
<keyword evidence="6 8" id="KW-1133">Transmembrane helix</keyword>